<reference evidence="8" key="1">
    <citation type="journal article" date="2017" name="Genome Biol.">
        <title>Comparative genomics reveals high biological diversity and specific adaptations in the industrially and medically important fungal genus Aspergillus.</title>
        <authorList>
            <person name="de Vries R.P."/>
            <person name="Riley R."/>
            <person name="Wiebenga A."/>
            <person name="Aguilar-Osorio G."/>
            <person name="Amillis S."/>
            <person name="Uchima C.A."/>
            <person name="Anderluh G."/>
            <person name="Asadollahi M."/>
            <person name="Askin M."/>
            <person name="Barry K."/>
            <person name="Battaglia E."/>
            <person name="Bayram O."/>
            <person name="Benocci T."/>
            <person name="Braus-Stromeyer S.A."/>
            <person name="Caldana C."/>
            <person name="Canovas D."/>
            <person name="Cerqueira G.C."/>
            <person name="Chen F."/>
            <person name="Chen W."/>
            <person name="Choi C."/>
            <person name="Clum A."/>
            <person name="Dos Santos R.A."/>
            <person name="Damasio A.R."/>
            <person name="Diallinas G."/>
            <person name="Emri T."/>
            <person name="Fekete E."/>
            <person name="Flipphi M."/>
            <person name="Freyberg S."/>
            <person name="Gallo A."/>
            <person name="Gournas C."/>
            <person name="Habgood R."/>
            <person name="Hainaut M."/>
            <person name="Harispe M.L."/>
            <person name="Henrissat B."/>
            <person name="Hilden K.S."/>
            <person name="Hope R."/>
            <person name="Hossain A."/>
            <person name="Karabika E."/>
            <person name="Karaffa L."/>
            <person name="Karanyi Z."/>
            <person name="Krasevec N."/>
            <person name="Kuo A."/>
            <person name="Kusch H."/>
            <person name="LaButti K."/>
            <person name="Lagendijk E.L."/>
            <person name="Lapidus A."/>
            <person name="Levasseur A."/>
            <person name="Lindquist E."/>
            <person name="Lipzen A."/>
            <person name="Logrieco A.F."/>
            <person name="MacCabe A."/>
            <person name="Maekelae M.R."/>
            <person name="Malavazi I."/>
            <person name="Melin P."/>
            <person name="Meyer V."/>
            <person name="Mielnichuk N."/>
            <person name="Miskei M."/>
            <person name="Molnar A.P."/>
            <person name="Mule G."/>
            <person name="Ngan C.Y."/>
            <person name="Orejas M."/>
            <person name="Orosz E."/>
            <person name="Ouedraogo J.P."/>
            <person name="Overkamp K.M."/>
            <person name="Park H.-S."/>
            <person name="Perrone G."/>
            <person name="Piumi F."/>
            <person name="Punt P.J."/>
            <person name="Ram A.F."/>
            <person name="Ramon A."/>
            <person name="Rauscher S."/>
            <person name="Record E."/>
            <person name="Riano-Pachon D.M."/>
            <person name="Robert V."/>
            <person name="Roehrig J."/>
            <person name="Ruller R."/>
            <person name="Salamov A."/>
            <person name="Salih N.S."/>
            <person name="Samson R.A."/>
            <person name="Sandor E."/>
            <person name="Sanguinetti M."/>
            <person name="Schuetze T."/>
            <person name="Sepcic K."/>
            <person name="Shelest E."/>
            <person name="Sherlock G."/>
            <person name="Sophianopoulou V."/>
            <person name="Squina F.M."/>
            <person name="Sun H."/>
            <person name="Susca A."/>
            <person name="Todd R.B."/>
            <person name="Tsang A."/>
            <person name="Unkles S.E."/>
            <person name="van de Wiele N."/>
            <person name="van Rossen-Uffink D."/>
            <person name="Oliveira J.V."/>
            <person name="Vesth T.C."/>
            <person name="Visser J."/>
            <person name="Yu J.-H."/>
            <person name="Zhou M."/>
            <person name="Andersen M.R."/>
            <person name="Archer D.B."/>
            <person name="Baker S.E."/>
            <person name="Benoit I."/>
            <person name="Brakhage A.A."/>
            <person name="Braus G.H."/>
            <person name="Fischer R."/>
            <person name="Frisvad J.C."/>
            <person name="Goldman G.H."/>
            <person name="Houbraken J."/>
            <person name="Oakley B."/>
            <person name="Pocsi I."/>
            <person name="Scazzocchio C."/>
            <person name="Seiboth B."/>
            <person name="vanKuyk P.A."/>
            <person name="Wortman J."/>
            <person name="Dyer P.S."/>
            <person name="Grigoriev I.V."/>
        </authorList>
    </citation>
    <scope>NUCLEOTIDE SEQUENCE [LARGE SCALE GENOMIC DNA]</scope>
    <source>
        <strain evidence="8">ITEM 5010</strain>
    </source>
</reference>
<dbReference type="PRINTS" id="PR00420">
    <property type="entry name" value="RNGMNOXGNASE"/>
</dbReference>
<dbReference type="Pfam" id="PF01494">
    <property type="entry name" value="FAD_binding_3"/>
    <property type="match status" value="1"/>
</dbReference>
<feature type="domain" description="FAD-binding" evidence="6">
    <location>
        <begin position="5"/>
        <end position="337"/>
    </location>
</feature>
<dbReference type="AlphaFoldDB" id="A0A1R3R6F5"/>
<protein>
    <recommendedName>
        <fullName evidence="6">FAD-binding domain-containing protein</fullName>
    </recommendedName>
</protein>
<keyword evidence="5" id="KW-0503">Monooxygenase</keyword>
<keyword evidence="8" id="KW-1185">Reference proteome</keyword>
<dbReference type="InterPro" id="IPR050493">
    <property type="entry name" value="FAD-dep_Monooxygenase_BioMet"/>
</dbReference>
<sequence length="409" mass="44198">MPPPTVLIIGSGIAGPVLAILLKRKGYHPVVFEKVQALGDAGASLMLMPNGMKVLNLITPTNTLLSTRAPLTFLWHGTASGTTLGKSHLPSTYTEQYTQPAMGIKRTALNLHLKDMLLENDIPLYEGYNLLDFEEDAQSKTVTASFTNGETVTGSFLVGCDGIKSSTRRILLSRRGVSEGDPVFTGLVQVAGISGGRKWEEVLGERGKGGLSNWYGEGVHVVGYPMSWAVTLAGTEVEETWKAVSGGQELERRKGMLREKLGGFEKGLLEMVEGADRIISYGLFDRVEVEAEQWFSGRAVLVGDAAHPTSPHLGQGGNQALEDCYHLSRLLPDVSEGGDVGLEGVFGEFARLRQPRTAALVKQARHLGEQRVVLGGPALCQMRDAMIVAAWSDPKAVAEGLDRLFREPF</sequence>
<dbReference type="STRING" id="602072.A0A1R3R6F5"/>
<keyword evidence="4" id="KW-0560">Oxidoreductase</keyword>
<evidence type="ECO:0000256" key="2">
    <source>
        <dbReference type="ARBA" id="ARBA00022630"/>
    </source>
</evidence>
<evidence type="ECO:0000256" key="4">
    <source>
        <dbReference type="ARBA" id="ARBA00023002"/>
    </source>
</evidence>
<evidence type="ECO:0000256" key="1">
    <source>
        <dbReference type="ARBA" id="ARBA00007992"/>
    </source>
</evidence>
<dbReference type="InterPro" id="IPR036188">
    <property type="entry name" value="FAD/NAD-bd_sf"/>
</dbReference>
<evidence type="ECO:0000313" key="8">
    <source>
        <dbReference type="Proteomes" id="UP000188318"/>
    </source>
</evidence>
<dbReference type="GO" id="GO:0071949">
    <property type="term" value="F:FAD binding"/>
    <property type="evidence" value="ECO:0007669"/>
    <property type="project" value="InterPro"/>
</dbReference>
<comment type="similarity">
    <text evidence="1">Belongs to the paxM FAD-dependent monooxygenase family.</text>
</comment>
<evidence type="ECO:0000313" key="7">
    <source>
        <dbReference type="EMBL" id="OOF90058.1"/>
    </source>
</evidence>
<organism evidence="7 8">
    <name type="scientific">Aspergillus carbonarius (strain ITEM 5010)</name>
    <dbReference type="NCBI Taxonomy" id="602072"/>
    <lineage>
        <taxon>Eukaryota</taxon>
        <taxon>Fungi</taxon>
        <taxon>Dikarya</taxon>
        <taxon>Ascomycota</taxon>
        <taxon>Pezizomycotina</taxon>
        <taxon>Eurotiomycetes</taxon>
        <taxon>Eurotiomycetidae</taxon>
        <taxon>Eurotiales</taxon>
        <taxon>Aspergillaceae</taxon>
        <taxon>Aspergillus</taxon>
        <taxon>Aspergillus subgen. Circumdati</taxon>
    </lineage>
</organism>
<dbReference type="SUPFAM" id="SSF51905">
    <property type="entry name" value="FAD/NAD(P)-binding domain"/>
    <property type="match status" value="1"/>
</dbReference>
<dbReference type="PANTHER" id="PTHR13789:SF309">
    <property type="entry name" value="PUTATIVE (AFU_ORTHOLOGUE AFUA_6G14510)-RELATED"/>
    <property type="match status" value="1"/>
</dbReference>
<gene>
    <name evidence="7" type="ORF">ASPCADRAFT_179817</name>
</gene>
<name>A0A1R3R6F5_ASPC5</name>
<evidence type="ECO:0000256" key="5">
    <source>
        <dbReference type="ARBA" id="ARBA00023033"/>
    </source>
</evidence>
<dbReference type="OMA" id="NWIGVAQ"/>
<accession>A0A1R3R6F5</accession>
<evidence type="ECO:0000259" key="6">
    <source>
        <dbReference type="Pfam" id="PF01494"/>
    </source>
</evidence>
<dbReference type="EMBL" id="KV907604">
    <property type="protein sequence ID" value="OOF90058.1"/>
    <property type="molecule type" value="Genomic_DNA"/>
</dbReference>
<keyword evidence="3" id="KW-0274">FAD</keyword>
<keyword evidence="2" id="KW-0285">Flavoprotein</keyword>
<evidence type="ECO:0000256" key="3">
    <source>
        <dbReference type="ARBA" id="ARBA00022827"/>
    </source>
</evidence>
<proteinExistence type="inferred from homology"/>
<dbReference type="OrthoDB" id="10029326at2759"/>
<dbReference type="Gene3D" id="3.50.50.60">
    <property type="entry name" value="FAD/NAD(P)-binding domain"/>
    <property type="match status" value="1"/>
</dbReference>
<dbReference type="PANTHER" id="PTHR13789">
    <property type="entry name" value="MONOOXYGENASE"/>
    <property type="match status" value="1"/>
</dbReference>
<dbReference type="InterPro" id="IPR002938">
    <property type="entry name" value="FAD-bd"/>
</dbReference>
<dbReference type="VEuPathDB" id="FungiDB:ASPCADRAFT_179817"/>
<dbReference type="Proteomes" id="UP000188318">
    <property type="component" value="Unassembled WGS sequence"/>
</dbReference>
<dbReference type="GO" id="GO:0004497">
    <property type="term" value="F:monooxygenase activity"/>
    <property type="evidence" value="ECO:0007669"/>
    <property type="project" value="UniProtKB-KW"/>
</dbReference>